<proteinExistence type="predicted"/>
<dbReference type="Proteomes" id="UP000026961">
    <property type="component" value="Chromosome 6"/>
</dbReference>
<evidence type="ECO:0000256" key="1">
    <source>
        <dbReference type="SAM" id="MobiDB-lite"/>
    </source>
</evidence>
<dbReference type="HOGENOM" id="CLU_2798094_0_0_1"/>
<keyword evidence="4" id="KW-1185">Reference proteome</keyword>
<reference evidence="3" key="1">
    <citation type="submission" date="2015-04" db="UniProtKB">
        <authorList>
            <consortium name="EnsemblPlants"/>
        </authorList>
    </citation>
    <scope>IDENTIFICATION</scope>
</reference>
<keyword evidence="2" id="KW-0472">Membrane</keyword>
<organism evidence="3">
    <name type="scientific">Oryza glumipatula</name>
    <dbReference type="NCBI Taxonomy" id="40148"/>
    <lineage>
        <taxon>Eukaryota</taxon>
        <taxon>Viridiplantae</taxon>
        <taxon>Streptophyta</taxon>
        <taxon>Embryophyta</taxon>
        <taxon>Tracheophyta</taxon>
        <taxon>Spermatophyta</taxon>
        <taxon>Magnoliopsida</taxon>
        <taxon>Liliopsida</taxon>
        <taxon>Poales</taxon>
        <taxon>Poaceae</taxon>
        <taxon>BOP clade</taxon>
        <taxon>Oryzoideae</taxon>
        <taxon>Oryzeae</taxon>
        <taxon>Oryzinae</taxon>
        <taxon>Oryza</taxon>
    </lineage>
</organism>
<reference evidence="3" key="2">
    <citation type="submission" date="2018-05" db="EMBL/GenBank/DDBJ databases">
        <title>OgluRS3 (Oryza glumaepatula Reference Sequence Version 3).</title>
        <authorList>
            <person name="Zhang J."/>
            <person name="Kudrna D."/>
            <person name="Lee S."/>
            <person name="Talag J."/>
            <person name="Welchert J."/>
            <person name="Wing R.A."/>
        </authorList>
    </citation>
    <scope>NUCLEOTIDE SEQUENCE [LARGE SCALE GENOMIC DNA]</scope>
</reference>
<evidence type="ECO:0000313" key="3">
    <source>
        <dbReference type="EnsemblPlants" id="OGLUM06G25720.1"/>
    </source>
</evidence>
<protein>
    <submittedName>
        <fullName evidence="3">Uncharacterized protein</fullName>
    </submittedName>
</protein>
<evidence type="ECO:0000313" key="4">
    <source>
        <dbReference type="Proteomes" id="UP000026961"/>
    </source>
</evidence>
<accession>A0A0E0AD55</accession>
<evidence type="ECO:0000256" key="2">
    <source>
        <dbReference type="SAM" id="Phobius"/>
    </source>
</evidence>
<sequence>MEVAKRTMETLSWLMALMMCSGLIVINFRVWNMREIAVTKAVNAKKTANFSPSGNQEEEEEAKRMENN</sequence>
<name>A0A0E0AD55_9ORYZ</name>
<dbReference type="EnsemblPlants" id="OGLUM06G25720.1">
    <property type="protein sequence ID" value="OGLUM06G25720.1"/>
    <property type="gene ID" value="OGLUM06G25720"/>
</dbReference>
<feature type="region of interest" description="Disordered" evidence="1">
    <location>
        <begin position="47"/>
        <end position="68"/>
    </location>
</feature>
<dbReference type="AlphaFoldDB" id="A0A0E0AD55"/>
<keyword evidence="2" id="KW-0812">Transmembrane</keyword>
<dbReference type="Gramene" id="OGLUM06G25720.1">
    <property type="protein sequence ID" value="OGLUM06G25720.1"/>
    <property type="gene ID" value="OGLUM06G25720"/>
</dbReference>
<keyword evidence="2" id="KW-1133">Transmembrane helix</keyword>
<feature type="transmembrane region" description="Helical" evidence="2">
    <location>
        <begin position="12"/>
        <end position="31"/>
    </location>
</feature>